<proteinExistence type="predicted"/>
<keyword evidence="3" id="KW-1185">Reference proteome</keyword>
<comment type="caution">
    <text evidence="2">The sequence shown here is derived from an EMBL/GenBank/DDBJ whole genome shotgun (WGS) entry which is preliminary data.</text>
</comment>
<reference evidence="2 3" key="1">
    <citation type="submission" date="2017-04" db="EMBL/GenBank/DDBJ databases">
        <title>Draft genome sequence of Marssonina coronaria NL1: causal agent of apple blotch.</title>
        <authorList>
            <person name="Cheng Q."/>
        </authorList>
    </citation>
    <scope>NUCLEOTIDE SEQUENCE [LARGE SCALE GENOMIC DNA]</scope>
    <source>
        <strain evidence="2 3">NL1</strain>
    </source>
</reference>
<accession>A0A218Z1N9</accession>
<gene>
    <name evidence="2" type="ORF">B2J93_4593</name>
</gene>
<evidence type="ECO:0000256" key="1">
    <source>
        <dbReference type="SAM" id="MobiDB-lite"/>
    </source>
</evidence>
<evidence type="ECO:0000313" key="3">
    <source>
        <dbReference type="Proteomes" id="UP000242519"/>
    </source>
</evidence>
<evidence type="ECO:0000313" key="2">
    <source>
        <dbReference type="EMBL" id="OWP01967.1"/>
    </source>
</evidence>
<feature type="region of interest" description="Disordered" evidence="1">
    <location>
        <begin position="1"/>
        <end position="143"/>
    </location>
</feature>
<dbReference type="Proteomes" id="UP000242519">
    <property type="component" value="Unassembled WGS sequence"/>
</dbReference>
<sequence length="143" mass="14756">MPSCNSGRSPKGAPRAEPGARADLTKRPPPVRAAGHGVSKVGVGVHGAASSLARSRRGLSARRIDQEPTLGHRAALAVETAVPRRPDSPETLPVPGTRLKGSALPLSLNHAGRQQTGSRPGLLAPTSGSHRAEAARKRSRLGI</sequence>
<dbReference type="AlphaFoldDB" id="A0A218Z1N9"/>
<organism evidence="2 3">
    <name type="scientific">Diplocarpon coronariae</name>
    <dbReference type="NCBI Taxonomy" id="2795749"/>
    <lineage>
        <taxon>Eukaryota</taxon>
        <taxon>Fungi</taxon>
        <taxon>Dikarya</taxon>
        <taxon>Ascomycota</taxon>
        <taxon>Pezizomycotina</taxon>
        <taxon>Leotiomycetes</taxon>
        <taxon>Helotiales</taxon>
        <taxon>Drepanopezizaceae</taxon>
        <taxon>Diplocarpon</taxon>
    </lineage>
</organism>
<name>A0A218Z1N9_9HELO</name>
<dbReference type="InParanoid" id="A0A218Z1N9"/>
<dbReference type="EMBL" id="MZNU01000253">
    <property type="protein sequence ID" value="OWP01967.1"/>
    <property type="molecule type" value="Genomic_DNA"/>
</dbReference>
<feature type="compositionally biased region" description="Low complexity" evidence="1">
    <location>
        <begin position="33"/>
        <end position="53"/>
    </location>
</feature>
<protein>
    <submittedName>
        <fullName evidence="2">Uncharacterized protein</fullName>
    </submittedName>
</protein>